<evidence type="ECO:0000256" key="6">
    <source>
        <dbReference type="ARBA" id="ARBA00022932"/>
    </source>
</evidence>
<dbReference type="GO" id="GO:0005524">
    <property type="term" value="F:ATP binding"/>
    <property type="evidence" value="ECO:0007669"/>
    <property type="project" value="UniProtKB-KW"/>
</dbReference>
<reference evidence="10" key="1">
    <citation type="journal article" date="2008" name="Nat. Genet.">
        <title>The Pristionchus pacificus genome provides a unique perspective on nematode lifestyle and parasitism.</title>
        <authorList>
            <person name="Dieterich C."/>
            <person name="Clifton S.W."/>
            <person name="Schuster L.N."/>
            <person name="Chinwalla A."/>
            <person name="Delehaunty K."/>
            <person name="Dinkelacker I."/>
            <person name="Fulton L."/>
            <person name="Fulton R."/>
            <person name="Godfrey J."/>
            <person name="Minx P."/>
            <person name="Mitreva M."/>
            <person name="Roeseler W."/>
            <person name="Tian H."/>
            <person name="Witte H."/>
            <person name="Yang S.P."/>
            <person name="Wilson R.K."/>
            <person name="Sommer R.J."/>
        </authorList>
    </citation>
    <scope>NUCLEOTIDE SEQUENCE [LARGE SCALE GENOMIC DNA]</scope>
    <source>
        <strain evidence="10">PS312</strain>
    </source>
</reference>
<dbReference type="InterPro" id="IPR019760">
    <property type="entry name" value="DNA-dir_DNA_pol_A_CS"/>
</dbReference>
<dbReference type="Proteomes" id="UP000005239">
    <property type="component" value="Unassembled WGS sequence"/>
</dbReference>
<feature type="region of interest" description="Disordered" evidence="8">
    <location>
        <begin position="1063"/>
        <end position="1092"/>
    </location>
</feature>
<keyword evidence="2" id="KW-0808">Transferase</keyword>
<dbReference type="CDD" id="cd08638">
    <property type="entry name" value="DNA_pol_A_theta"/>
    <property type="match status" value="1"/>
</dbReference>
<protein>
    <recommendedName>
        <fullName evidence="1">DNA-directed DNA polymerase</fullName>
        <ecNumber evidence="1">2.7.7.7</ecNumber>
    </recommendedName>
</protein>
<dbReference type="GO" id="GO:0003887">
    <property type="term" value="F:DNA-directed DNA polymerase activity"/>
    <property type="evidence" value="ECO:0000318"/>
    <property type="project" value="GO_Central"/>
</dbReference>
<dbReference type="GO" id="GO:0006287">
    <property type="term" value="P:base-excision repair, gap-filling"/>
    <property type="evidence" value="ECO:0007669"/>
    <property type="project" value="EnsemblMetazoa"/>
</dbReference>
<evidence type="ECO:0000256" key="8">
    <source>
        <dbReference type="SAM" id="MobiDB-lite"/>
    </source>
</evidence>
<keyword evidence="10" id="KW-1185">Reference proteome</keyword>
<dbReference type="SUPFAM" id="SSF56672">
    <property type="entry name" value="DNA/RNA polymerases"/>
    <property type="match status" value="1"/>
</dbReference>
<evidence type="ECO:0000313" key="9">
    <source>
        <dbReference type="EnsemblMetazoa" id="PPA25525.1"/>
    </source>
</evidence>
<dbReference type="InterPro" id="IPR027417">
    <property type="entry name" value="P-loop_NTPase"/>
</dbReference>
<dbReference type="GO" id="GO:0071479">
    <property type="term" value="P:cellular response to ionizing radiation"/>
    <property type="evidence" value="ECO:0007669"/>
    <property type="project" value="EnsemblMetazoa"/>
</dbReference>
<dbReference type="GO" id="GO:0006261">
    <property type="term" value="P:DNA-templated DNA replication"/>
    <property type="evidence" value="ECO:0007669"/>
    <property type="project" value="InterPro"/>
</dbReference>
<feature type="region of interest" description="Disordered" evidence="8">
    <location>
        <begin position="806"/>
        <end position="834"/>
    </location>
</feature>
<dbReference type="PROSITE" id="PS51194">
    <property type="entry name" value="HELICASE_CTER"/>
    <property type="match status" value="1"/>
</dbReference>
<dbReference type="SMART" id="SM00490">
    <property type="entry name" value="HELICc"/>
    <property type="match status" value="1"/>
</dbReference>
<feature type="compositionally biased region" description="Basic and acidic residues" evidence="8">
    <location>
        <begin position="1075"/>
        <end position="1092"/>
    </location>
</feature>
<dbReference type="PRINTS" id="PR00868">
    <property type="entry name" value="DNAPOLI"/>
</dbReference>
<evidence type="ECO:0000256" key="5">
    <source>
        <dbReference type="ARBA" id="ARBA00022840"/>
    </source>
</evidence>
<dbReference type="GO" id="GO:0003677">
    <property type="term" value="F:DNA binding"/>
    <property type="evidence" value="ECO:0007669"/>
    <property type="project" value="InterPro"/>
</dbReference>
<dbReference type="InterPro" id="IPR002298">
    <property type="entry name" value="DNA_polymerase_A"/>
</dbReference>
<reference evidence="9" key="2">
    <citation type="submission" date="2022-06" db="UniProtKB">
        <authorList>
            <consortium name="EnsemblMetazoa"/>
        </authorList>
    </citation>
    <scope>IDENTIFICATION</scope>
    <source>
        <strain evidence="9">PS312</strain>
    </source>
</reference>
<evidence type="ECO:0000256" key="3">
    <source>
        <dbReference type="ARBA" id="ARBA00022695"/>
    </source>
</evidence>
<keyword evidence="4" id="KW-0547">Nucleotide-binding</keyword>
<dbReference type="Gene3D" id="3.30.70.370">
    <property type="match status" value="1"/>
</dbReference>
<keyword evidence="6" id="KW-0239">DNA-directed DNA polymerase</keyword>
<organism evidence="9 10">
    <name type="scientific">Pristionchus pacificus</name>
    <name type="common">Parasitic nematode worm</name>
    <dbReference type="NCBI Taxonomy" id="54126"/>
    <lineage>
        <taxon>Eukaryota</taxon>
        <taxon>Metazoa</taxon>
        <taxon>Ecdysozoa</taxon>
        <taxon>Nematoda</taxon>
        <taxon>Chromadorea</taxon>
        <taxon>Rhabditida</taxon>
        <taxon>Rhabditina</taxon>
        <taxon>Diplogasteromorpha</taxon>
        <taxon>Diplogasteroidea</taxon>
        <taxon>Neodiplogasteridae</taxon>
        <taxon>Pristionchus</taxon>
    </lineage>
</organism>
<dbReference type="InterPro" id="IPR001650">
    <property type="entry name" value="Helicase_C-like"/>
</dbReference>
<dbReference type="Gene3D" id="1.10.150.20">
    <property type="entry name" value="5' to 3' exonuclease, C-terminal subdomain"/>
    <property type="match status" value="1"/>
</dbReference>
<dbReference type="Pfam" id="PF00270">
    <property type="entry name" value="DEAD"/>
    <property type="match status" value="1"/>
</dbReference>
<evidence type="ECO:0000313" key="10">
    <source>
        <dbReference type="Proteomes" id="UP000005239"/>
    </source>
</evidence>
<dbReference type="Pfam" id="PF21099">
    <property type="entry name" value="POLQ_helical"/>
    <property type="match status" value="1"/>
</dbReference>
<name>A0A2A6B470_PRIPA</name>
<dbReference type="SUPFAM" id="SSF158702">
    <property type="entry name" value="Sec63 N-terminal domain-like"/>
    <property type="match status" value="1"/>
</dbReference>
<dbReference type="GO" id="GO:0097681">
    <property type="term" value="P:double-strand break repair via alternative nonhomologous end joining"/>
    <property type="evidence" value="ECO:0000318"/>
    <property type="project" value="GO_Central"/>
</dbReference>
<dbReference type="InterPro" id="IPR001098">
    <property type="entry name" value="DNA-dir_DNA_pol_A_palm_dom"/>
</dbReference>
<accession>A0A2A6B470</accession>
<evidence type="ECO:0000256" key="7">
    <source>
        <dbReference type="ARBA" id="ARBA00049244"/>
    </source>
</evidence>
<proteinExistence type="predicted"/>
<dbReference type="SMART" id="SM00487">
    <property type="entry name" value="DEXDc"/>
    <property type="match status" value="1"/>
</dbReference>
<sequence>MSHPFPQWIPNEVIEGYGEKGVHQLFGWQKEVIDGALGDGLINREGVPLQEKNIVYTAPTSAGKSLVAELLAITVLLTRRRVLFVLPYISVAREKYAHLQRILRRIDLNVAAFFGPQSSPPSGLWNAAVCTIEKANSLVNIYIQEKEMDRLGLIVIDELHMVTDSSRGGTLDGLIAKLLFSISRCGSSTRLIGMSATLIDSKRIAQWMDAELMSASNRPIELDESIMVNGIRKGIDDDRERPQLSIEHSSYPDDTDKVAGLSISSFSSQEQVLVFCSSKVEVEKTATLIAKTIDVLIKSGSPIRSLLDLRSLLNLKIEIEKRARHLDSLLLKTLPRGVAFHHAGLTSEERECIEHAFSCGAVRILVATSTLSSGVNLPARVVIIRAQTRGPAALTGTTYRQMAGRAGRLGKSEKGESIVVCGRTDVETVMKIVKGSKEEGMDRRIYEKKRDASKIVVESIGTSLCSSLYDVSSLLNRLLFPSSKTAEEYVNELVEQKLLSHDVVSSLVHPTQLGRASLASSLPPEAALFVFTDLRVASRSLALDTELHMLYLVTPVNYGVFSSVDWNVLHRVFVKLEPEERNVARLVGVTERFILRATGGMIGGEKEQRLLQIHLRFFSALALFDVVNEMPLAEVASKYSINRGSLQALQYQSATYAAMIVSFCSRLGWLYLRSLLNGFAHRLAFGIRAELTELVKIDGIDGARARGFHQAGITSMADLAQSTIRDISHVLTSVVPFDADATNDGRGEWLFGESRCTLVEAAEILRTRAHDMLRRNLIALGISPDLVKFTVKREMEKEEGGILNSGEKKKEVASQSGVKMEAKEESIDSLPESGYGTLKNEDTVGIKSVRSVILSQEEEDDLLSQSIENLSMVEEGMDEDDVMREMKDEEENHEEEVGDVMEDLETSLRRTAEVLTDSFDESIVYLNVSRRKSILEERRKSLVGRERVGTEKDSFDETIVYLNEVEKKEEKRRSILGELRRKEEEEKKRRRSMDGIKIEEKIAEIKDQSDTVSMEGDEFRTAEEYDSFLDSFRISSQRSSQGIEENPIDKSIDRSAELFDDSIFDDDDQELPTTSEEKKIEKEEEKHKKISEVRIAKKRRKSRLSLLSSSSISNLRSPTTSSPLSKQLRRERTSGIKIVDVCSSPVQWNIFIQSSRSWNSVGISIGTRIKAKSGEEVIGMAITEESRMDEDENGEDTKVFYIPLSDEAIYGNSADEEIAVTCTPLETISIGERRKVLLNLLNSLDRILLFDALKSMELIRSYFQISSLECVPVCLSYLSFLAHLRRGETPMGLHEIASSLSLVTRWQPFLSSSSPRLKAAGGAFLCSRIEFKLYSRAISLSSKESVELEMKAVAGISRMAGRGFRFARKSCDEAVKKMRKRMDEIEEETAKFTHGRRMNIESPSQVADVLFTTLNLPYPGGGGVSTRRHLPTNKMVLEQITSLHPLPSLILEYRRLKHAVSQCLVPLRESLSDVVNGRVLSSRPNIQNVGKDPVLPGFSIRSLFVPNEGFILLSADFCQLELRVLAHMSGDEKLKRLLNDEKMDIFTRLGTEWKQTRQTVKVVCYGMIYGMGARSLAEKLECTKEEAQKMINNFFSTFPKARSYIHQTNEEGAKKGYVQTQLGRRKQFSLHGDQEYRSRQERQSINFTIQGTASEIFKSSILAVESRIQEMGGRIVMQVHDEIIVEIPKDEERRASEVIQNAMESAFPVCTISIGKSWAELKDCEQMLRINKKTLFLAPKGVMGQASTWVVAIVDLQERLFIPQDAVPVDEDNSPTGACSWKAEMRYYWRDNRSFRVVIGSVEGSNAIDAPIN</sequence>
<evidence type="ECO:0000256" key="2">
    <source>
        <dbReference type="ARBA" id="ARBA00022679"/>
    </source>
</evidence>
<dbReference type="PROSITE" id="PS00447">
    <property type="entry name" value="DNA_POLYMERASE_A"/>
    <property type="match status" value="1"/>
</dbReference>
<dbReference type="PANTHER" id="PTHR10133">
    <property type="entry name" value="DNA POLYMERASE I"/>
    <property type="match status" value="1"/>
</dbReference>
<gene>
    <name evidence="9" type="primary">WBGene00115079</name>
</gene>
<dbReference type="EnsemblMetazoa" id="PPA25525.1">
    <property type="protein sequence ID" value="PPA25525.1"/>
    <property type="gene ID" value="WBGene00115079"/>
</dbReference>
<dbReference type="Pfam" id="PF00271">
    <property type="entry name" value="Helicase_C"/>
    <property type="match status" value="1"/>
</dbReference>
<dbReference type="PANTHER" id="PTHR10133:SF62">
    <property type="entry name" value="DNA POLYMERASE THETA"/>
    <property type="match status" value="1"/>
</dbReference>
<dbReference type="InterPro" id="IPR014001">
    <property type="entry name" value="Helicase_ATP-bd"/>
</dbReference>
<dbReference type="Gene3D" id="1.10.3380.20">
    <property type="match status" value="1"/>
</dbReference>
<dbReference type="InterPro" id="IPR011545">
    <property type="entry name" value="DEAD/DEAH_box_helicase_dom"/>
</dbReference>
<dbReference type="InterPro" id="IPR048960">
    <property type="entry name" value="POLQ-like_helical"/>
</dbReference>
<comment type="catalytic activity">
    <reaction evidence="7">
        <text>DNA(n) + a 2'-deoxyribonucleoside 5'-triphosphate = DNA(n+1) + diphosphate</text>
        <dbReference type="Rhea" id="RHEA:22508"/>
        <dbReference type="Rhea" id="RHEA-COMP:17339"/>
        <dbReference type="Rhea" id="RHEA-COMP:17340"/>
        <dbReference type="ChEBI" id="CHEBI:33019"/>
        <dbReference type="ChEBI" id="CHEBI:61560"/>
        <dbReference type="ChEBI" id="CHEBI:173112"/>
        <dbReference type="EC" id="2.7.7.7"/>
    </reaction>
</comment>
<dbReference type="Pfam" id="PF00476">
    <property type="entry name" value="DNA_pol_A"/>
    <property type="match status" value="1"/>
</dbReference>
<evidence type="ECO:0000256" key="4">
    <source>
        <dbReference type="ARBA" id="ARBA00022741"/>
    </source>
</evidence>
<keyword evidence="3" id="KW-0548">Nucleotidyltransferase</keyword>
<accession>A0A8R1YIU1</accession>
<dbReference type="Gene3D" id="1.20.1060.10">
    <property type="entry name" value="Taq DNA Polymerase, Chain T, domain 4"/>
    <property type="match status" value="1"/>
</dbReference>
<dbReference type="SMART" id="SM00482">
    <property type="entry name" value="POLAc"/>
    <property type="match status" value="1"/>
</dbReference>
<dbReference type="PROSITE" id="PS51192">
    <property type="entry name" value="HELICASE_ATP_BIND_1"/>
    <property type="match status" value="1"/>
</dbReference>
<dbReference type="Gene3D" id="3.40.50.300">
    <property type="entry name" value="P-loop containing nucleotide triphosphate hydrolases"/>
    <property type="match status" value="2"/>
</dbReference>
<dbReference type="EC" id="2.7.7.7" evidence="1"/>
<evidence type="ECO:0000256" key="1">
    <source>
        <dbReference type="ARBA" id="ARBA00012417"/>
    </source>
</evidence>
<dbReference type="CDD" id="cd18795">
    <property type="entry name" value="SF2_C_Ski2"/>
    <property type="match status" value="1"/>
</dbReference>
<keyword evidence="5" id="KW-0067">ATP-binding</keyword>
<dbReference type="SUPFAM" id="SSF52540">
    <property type="entry name" value="P-loop containing nucleoside triphosphate hydrolases"/>
    <property type="match status" value="1"/>
</dbReference>
<dbReference type="InterPro" id="IPR043502">
    <property type="entry name" value="DNA/RNA_pol_sf"/>
</dbReference>